<dbReference type="PANTHER" id="PTHR43977">
    <property type="entry name" value="STRUCTURAL MAINTENANCE OF CHROMOSOMES PROTEIN 3"/>
    <property type="match status" value="1"/>
</dbReference>
<evidence type="ECO:0000259" key="3">
    <source>
        <dbReference type="Pfam" id="PF02463"/>
    </source>
</evidence>
<dbReference type="InterPro" id="IPR003395">
    <property type="entry name" value="RecF/RecN/SMC_N"/>
</dbReference>
<feature type="coiled-coil region" evidence="2">
    <location>
        <begin position="689"/>
        <end position="723"/>
    </location>
</feature>
<gene>
    <name evidence="5 7 8" type="ORF">SRAE_1000314300</name>
</gene>
<dbReference type="OMA" id="RTAHRIN"/>
<feature type="coiled-coil region" evidence="2">
    <location>
        <begin position="782"/>
        <end position="905"/>
    </location>
</feature>
<dbReference type="Gene3D" id="1.20.1060.20">
    <property type="match status" value="1"/>
</dbReference>
<dbReference type="GO" id="GO:0016787">
    <property type="term" value="F:hydrolase activity"/>
    <property type="evidence" value="ECO:0007669"/>
    <property type="project" value="UniProtKB-KW"/>
</dbReference>
<dbReference type="RefSeq" id="XP_024504091.1">
    <property type="nucleotide sequence ID" value="XM_024650300.1"/>
</dbReference>
<dbReference type="CTD" id="36377255"/>
<dbReference type="Proteomes" id="UP000035682">
    <property type="component" value="Unplaced"/>
</dbReference>
<dbReference type="GO" id="GO:0051276">
    <property type="term" value="P:chromosome organization"/>
    <property type="evidence" value="ECO:0007669"/>
    <property type="project" value="InterPro"/>
</dbReference>
<feature type="coiled-coil region" evidence="2">
    <location>
        <begin position="397"/>
        <end position="445"/>
    </location>
</feature>
<evidence type="ECO:0000256" key="1">
    <source>
        <dbReference type="ARBA" id="ARBA00023054"/>
    </source>
</evidence>
<organism evidence="5">
    <name type="scientific">Strongyloides ratti</name>
    <name type="common">Parasitic roundworm</name>
    <dbReference type="NCBI Taxonomy" id="34506"/>
    <lineage>
        <taxon>Eukaryota</taxon>
        <taxon>Metazoa</taxon>
        <taxon>Ecdysozoa</taxon>
        <taxon>Nematoda</taxon>
        <taxon>Chromadorea</taxon>
        <taxon>Rhabditida</taxon>
        <taxon>Tylenchina</taxon>
        <taxon>Panagrolaimomorpha</taxon>
        <taxon>Strongyloidoidea</taxon>
        <taxon>Strongyloididae</taxon>
        <taxon>Strongyloides</taxon>
    </lineage>
</organism>
<dbReference type="InterPro" id="IPR036277">
    <property type="entry name" value="SMC_hinge_sf"/>
</dbReference>
<keyword evidence="1 2" id="KW-0175">Coiled coil</keyword>
<dbReference type="InterPro" id="IPR010935">
    <property type="entry name" value="SMC_hinge"/>
</dbReference>
<dbReference type="GeneID" id="36377255"/>
<evidence type="ECO:0000259" key="4">
    <source>
        <dbReference type="Pfam" id="PF06470"/>
    </source>
</evidence>
<dbReference type="WBParaSite" id="SRAE_1000314300.1">
    <property type="protein sequence ID" value="SRAE_1000314300.1"/>
    <property type="gene ID" value="WBGene00259760"/>
</dbReference>
<dbReference type="WormBase" id="SRAE_1000314300">
    <property type="protein sequence ID" value="SRP07496"/>
    <property type="gene ID" value="WBGene00259760"/>
</dbReference>
<proteinExistence type="predicted"/>
<evidence type="ECO:0000256" key="2">
    <source>
        <dbReference type="SAM" id="Coils"/>
    </source>
</evidence>
<dbReference type="Pfam" id="PF02463">
    <property type="entry name" value="SMC_N"/>
    <property type="match status" value="1"/>
</dbReference>
<keyword evidence="5" id="KW-0378">Hydrolase</keyword>
<keyword evidence="6" id="KW-1185">Reference proteome</keyword>
<dbReference type="InterPro" id="IPR027417">
    <property type="entry name" value="P-loop_NTPase"/>
</dbReference>
<dbReference type="Gene3D" id="3.40.50.300">
    <property type="entry name" value="P-loop containing nucleotide triphosphate hydrolases"/>
    <property type="match status" value="2"/>
</dbReference>
<dbReference type="Gene3D" id="3.30.70.1620">
    <property type="match status" value="1"/>
</dbReference>
<dbReference type="OrthoDB" id="10072614at2759"/>
<protein>
    <submittedName>
        <fullName evidence="5">RecF/RecN/SMC, N-terminal domain and SMCs flexible hinge domain and P-loop containing nucleoside triphosphate hydrolase domain-containing protein</fullName>
    </submittedName>
</protein>
<sequence>MAYISKLTLKNFLSFKEEQELNFDSKVNIICGRNGSGKSNIYTAFCHIFTDIYDKQSILERTRTLFDSAKYGNEALIAVEVIGKVKETDNNNIFVIKKIITPHKQVLYFNDDIVTRKDLTIMLQSLGFQCINKYIILRQGEVVTAKDFNQNGLLKILLQFFEIDESVVWEGKCKNAITTCKKKVENIRNVVDSKQQLYSDYNNKVKDYKRISSLETLKNALTKKIRLSKYEDYTTDVARVRCMIKDYENEHERFSEEKNVISKNSFLTAQNISECCSKLKDIREKISHNNEEIYKKTEELREKKLSFNGIKSELEEISTKKSKIRNQINQVTSELDTARNTYASLQREIGEAEVTEKDELSSRILSISQDLVEKKKFQGLLENGSPRKTIELIDLEIQKFDNFLQEEKMKINELNNKHSQMRENIQEFEKKIESAKSEISTYDDAYNTTKASFDELLAEKSRILLGIGKTKDALSDGISIQSPIDEYYNKQKCYGLKAIEEYFNYRNFYDVKNMNYSQYSDIYFGSLCDVFKCNDELAKKYVELAAPKSTLLGVVVNSVCETKTIQEILAKVSCKKKINLYPLEKFKDFQVRRIDEPNVKSLIDVLTFDEKFRNLIISIFGSWYITDNIRTAHRINLKYKVNCITHDFSVHRNNGQITCGISKETSNVIDVRQKFLEDQFNYKEKLIQIEKLQSALAVQNHKLVEKNEEINLLQSKLESVRNEKKTCDSNLLLNETKLNDLKNSIIYVEKEIKNSSNYIDELSSKIEKLNNFRNTQMDSQTRKKISKEISDLEESLKALNKKMNALIKKNSNLLKLREQEKQVEFLEKQHETYTKSLDDDLGEDRLLQLKDQLQQCISNYQNDIKRLKEIGENFNDTVNELELRCKELNEEKDNLSSYLKNIHNKIDVILGKIEDLQYQLDKYQGYGETLSQYQLTVAEERAFHDYKHFSIKDLMEEYEKINSRCEFVSGVKNEDIEEMEEYISDYDYIVEQSISVSDKFEETANYADILITGKNPSTLFKRFFPDGEVRFQLTLKKSIPLDKLTLKDIKGIQIRVKTSGDGSYIECGFSGGQRNVIVLCLIIACHNYFSCPFMCFDEIEADLDTAFRASFVEIIKYLNYNNQIFLTTFREETTKIGGTFYQISATENGSIASRINKDEALALIER</sequence>
<feature type="coiled-coil region" evidence="2">
    <location>
        <begin position="230"/>
        <end position="355"/>
    </location>
</feature>
<evidence type="ECO:0000313" key="6">
    <source>
        <dbReference type="Proteomes" id="UP000035682"/>
    </source>
</evidence>
<feature type="domain" description="RecF/RecN/SMC N-terminal" evidence="3">
    <location>
        <begin position="3"/>
        <end position="1150"/>
    </location>
</feature>
<reference evidence="7" key="2">
    <citation type="submission" date="2020-12" db="UniProtKB">
        <authorList>
            <consortium name="WormBaseParasite"/>
        </authorList>
    </citation>
    <scope>IDENTIFICATION</scope>
</reference>
<dbReference type="GO" id="GO:0005524">
    <property type="term" value="F:ATP binding"/>
    <property type="evidence" value="ECO:0007669"/>
    <property type="project" value="InterPro"/>
</dbReference>
<feature type="domain" description="SMC hinge" evidence="4">
    <location>
        <begin position="524"/>
        <end position="635"/>
    </location>
</feature>
<accession>A0A090LBI9</accession>
<dbReference type="Pfam" id="PF06470">
    <property type="entry name" value="SMC_hinge"/>
    <property type="match status" value="1"/>
</dbReference>
<reference evidence="5 6" key="1">
    <citation type="submission" date="2014-09" db="EMBL/GenBank/DDBJ databases">
        <authorList>
            <person name="Martin A.A."/>
        </authorList>
    </citation>
    <scope>NUCLEOTIDE SEQUENCE</scope>
    <source>
        <strain evidence="6">ED321</strain>
        <strain evidence="5">ED321 Heterogonic</strain>
    </source>
</reference>
<evidence type="ECO:0000313" key="5">
    <source>
        <dbReference type="EMBL" id="CEF64890.1"/>
    </source>
</evidence>
<name>A0A090LBI9_STRRB</name>
<dbReference type="STRING" id="34506.A0A090LBI9"/>
<dbReference type="AlphaFoldDB" id="A0A090LBI9"/>
<dbReference type="EMBL" id="LN609528">
    <property type="protein sequence ID" value="CEF64890.1"/>
    <property type="molecule type" value="Genomic_DNA"/>
</dbReference>
<dbReference type="Gene3D" id="1.10.287.1490">
    <property type="match status" value="1"/>
</dbReference>
<dbReference type="SUPFAM" id="SSF75553">
    <property type="entry name" value="Smc hinge domain"/>
    <property type="match status" value="1"/>
</dbReference>
<evidence type="ECO:0000313" key="7">
    <source>
        <dbReference type="WBParaSite" id="SRAE_1000314300.1"/>
    </source>
</evidence>
<dbReference type="SUPFAM" id="SSF52540">
    <property type="entry name" value="P-loop containing nucleoside triphosphate hydrolases"/>
    <property type="match status" value="2"/>
</dbReference>
<evidence type="ECO:0000313" key="8">
    <source>
        <dbReference type="WormBase" id="SRAE_1000314300"/>
    </source>
</evidence>
<dbReference type="GO" id="GO:0005694">
    <property type="term" value="C:chromosome"/>
    <property type="evidence" value="ECO:0007669"/>
    <property type="project" value="InterPro"/>
</dbReference>
<dbReference type="GO" id="GO:0032991">
    <property type="term" value="C:protein-containing complex"/>
    <property type="evidence" value="ECO:0007669"/>
    <property type="project" value="UniProtKB-ARBA"/>
</dbReference>